<gene>
    <name evidence="1" type="ORF">GMARGA_LOCUS33557</name>
</gene>
<dbReference type="EMBL" id="CAJVQB010056163">
    <property type="protein sequence ID" value="CAG8837564.1"/>
    <property type="molecule type" value="Genomic_DNA"/>
</dbReference>
<accession>A0ABN7WQV6</accession>
<evidence type="ECO:0000313" key="2">
    <source>
        <dbReference type="Proteomes" id="UP000789901"/>
    </source>
</evidence>
<reference evidence="1 2" key="1">
    <citation type="submission" date="2021-06" db="EMBL/GenBank/DDBJ databases">
        <authorList>
            <person name="Kallberg Y."/>
            <person name="Tangrot J."/>
            <person name="Rosling A."/>
        </authorList>
    </citation>
    <scope>NUCLEOTIDE SEQUENCE [LARGE SCALE GENOMIC DNA]</scope>
    <source>
        <strain evidence="1 2">120-4 pot B 10/14</strain>
    </source>
</reference>
<comment type="caution">
    <text evidence="1">The sequence shown here is derived from an EMBL/GenBank/DDBJ whole genome shotgun (WGS) entry which is preliminary data.</text>
</comment>
<organism evidence="1 2">
    <name type="scientific">Gigaspora margarita</name>
    <dbReference type="NCBI Taxonomy" id="4874"/>
    <lineage>
        <taxon>Eukaryota</taxon>
        <taxon>Fungi</taxon>
        <taxon>Fungi incertae sedis</taxon>
        <taxon>Mucoromycota</taxon>
        <taxon>Glomeromycotina</taxon>
        <taxon>Glomeromycetes</taxon>
        <taxon>Diversisporales</taxon>
        <taxon>Gigasporaceae</taxon>
        <taxon>Gigaspora</taxon>
    </lineage>
</organism>
<dbReference type="Proteomes" id="UP000789901">
    <property type="component" value="Unassembled WGS sequence"/>
</dbReference>
<name>A0ABN7WQV6_GIGMA</name>
<keyword evidence="2" id="KW-1185">Reference proteome</keyword>
<protein>
    <submittedName>
        <fullName evidence="1">16873_t:CDS:1</fullName>
    </submittedName>
</protein>
<evidence type="ECO:0000313" key="1">
    <source>
        <dbReference type="EMBL" id="CAG8837564.1"/>
    </source>
</evidence>
<proteinExistence type="predicted"/>
<sequence>LLVLTLTHLGTDEYGRFGSIYHLCWQALSLLPTDFVDAWYKIVIQIDEQTSARIGLSYFMIEQYKQYSSTMYKPVLSNMMAEY</sequence>
<feature type="non-terminal residue" evidence="1">
    <location>
        <position position="1"/>
    </location>
</feature>